<dbReference type="Proteomes" id="UP000708298">
    <property type="component" value="Unassembled WGS sequence"/>
</dbReference>
<dbReference type="AlphaFoldDB" id="A0A963YR44"/>
<organism evidence="2 3">
    <name type="scientific">Acidisoma silvae</name>
    <dbReference type="NCBI Taxonomy" id="2802396"/>
    <lineage>
        <taxon>Bacteria</taxon>
        <taxon>Pseudomonadati</taxon>
        <taxon>Pseudomonadota</taxon>
        <taxon>Alphaproteobacteria</taxon>
        <taxon>Acetobacterales</taxon>
        <taxon>Acidocellaceae</taxon>
        <taxon>Acidisoma</taxon>
    </lineage>
</organism>
<dbReference type="Pfam" id="PF03992">
    <property type="entry name" value="ABM"/>
    <property type="match status" value="1"/>
</dbReference>
<dbReference type="InterPro" id="IPR007138">
    <property type="entry name" value="ABM_dom"/>
</dbReference>
<dbReference type="PANTHER" id="PTHR33336">
    <property type="entry name" value="QUINOL MONOOXYGENASE YGIN-RELATED"/>
    <property type="match status" value="1"/>
</dbReference>
<dbReference type="SUPFAM" id="SSF54909">
    <property type="entry name" value="Dimeric alpha+beta barrel"/>
    <property type="match status" value="1"/>
</dbReference>
<dbReference type="PANTHER" id="PTHR33336:SF15">
    <property type="entry name" value="ABM DOMAIN-CONTAINING PROTEIN"/>
    <property type="match status" value="1"/>
</dbReference>
<dbReference type="PROSITE" id="PS51725">
    <property type="entry name" value="ABM"/>
    <property type="match status" value="1"/>
</dbReference>
<protein>
    <submittedName>
        <fullName evidence="2">Antibiotic biosynthesis monooxygenase</fullName>
    </submittedName>
</protein>
<keyword evidence="2" id="KW-0560">Oxidoreductase</keyword>
<dbReference type="GO" id="GO:0004497">
    <property type="term" value="F:monooxygenase activity"/>
    <property type="evidence" value="ECO:0007669"/>
    <property type="project" value="UniProtKB-KW"/>
</dbReference>
<keyword evidence="3" id="KW-1185">Reference proteome</keyword>
<feature type="domain" description="ABM" evidence="1">
    <location>
        <begin position="2"/>
        <end position="91"/>
    </location>
</feature>
<dbReference type="InterPro" id="IPR011008">
    <property type="entry name" value="Dimeric_a/b-barrel"/>
</dbReference>
<sequence length="99" mass="11350">MLLIIGTIRLPPEKRAEARPVMRRMVERSLAEDGCEAYAYAEDVLQPGLIRVTEIWRDQASLDRHFATPHLAEWRASWPALGIHDRKLAVYDAGQPRET</sequence>
<comment type="caution">
    <text evidence="2">The sequence shown here is derived from an EMBL/GenBank/DDBJ whole genome shotgun (WGS) entry which is preliminary data.</text>
</comment>
<accession>A0A963YR44</accession>
<gene>
    <name evidence="2" type="ORF">ASILVAE211_07570</name>
</gene>
<reference evidence="2" key="2">
    <citation type="submission" date="2021-01" db="EMBL/GenBank/DDBJ databases">
        <authorList>
            <person name="Mieszkin S."/>
            <person name="Pouder E."/>
            <person name="Alain K."/>
        </authorList>
    </citation>
    <scope>NUCLEOTIDE SEQUENCE</scope>
    <source>
        <strain evidence="2">HW T2.11</strain>
    </source>
</reference>
<name>A0A963YR44_9PROT</name>
<evidence type="ECO:0000259" key="1">
    <source>
        <dbReference type="PROSITE" id="PS51725"/>
    </source>
</evidence>
<dbReference type="EMBL" id="JAESVB010000002">
    <property type="protein sequence ID" value="MCB8875037.1"/>
    <property type="molecule type" value="Genomic_DNA"/>
</dbReference>
<evidence type="ECO:0000313" key="3">
    <source>
        <dbReference type="Proteomes" id="UP000708298"/>
    </source>
</evidence>
<dbReference type="RefSeq" id="WP_227320680.1">
    <property type="nucleotide sequence ID" value="NZ_JAESVB010000002.1"/>
</dbReference>
<dbReference type="Gene3D" id="3.30.70.100">
    <property type="match status" value="1"/>
</dbReference>
<keyword evidence="2" id="KW-0503">Monooxygenase</keyword>
<evidence type="ECO:0000313" key="2">
    <source>
        <dbReference type="EMBL" id="MCB8875037.1"/>
    </source>
</evidence>
<dbReference type="InterPro" id="IPR050744">
    <property type="entry name" value="AI-2_Isomerase_LsrG"/>
</dbReference>
<reference evidence="2" key="1">
    <citation type="journal article" date="2021" name="Microorganisms">
        <title>Acidisoma silvae sp. nov. and Acidisomacellulosilytica sp. nov., Two Acidophilic Bacteria Isolated from Decaying Wood, Hydrolyzing Cellulose and Producing Poly-3-hydroxybutyrate.</title>
        <authorList>
            <person name="Mieszkin S."/>
            <person name="Pouder E."/>
            <person name="Uroz S."/>
            <person name="Simon-Colin C."/>
            <person name="Alain K."/>
        </authorList>
    </citation>
    <scope>NUCLEOTIDE SEQUENCE</scope>
    <source>
        <strain evidence="2">HW T2.11</strain>
    </source>
</reference>
<proteinExistence type="predicted"/>